<reference evidence="1 2" key="1">
    <citation type="journal article" date="2023" name="Sci. Data">
        <title>Genome assembly of the Korean intertidal mud-creeper Batillaria attramentaria.</title>
        <authorList>
            <person name="Patra A.K."/>
            <person name="Ho P.T."/>
            <person name="Jun S."/>
            <person name="Lee S.J."/>
            <person name="Kim Y."/>
            <person name="Won Y.J."/>
        </authorList>
    </citation>
    <scope>NUCLEOTIDE SEQUENCE [LARGE SCALE GENOMIC DNA]</scope>
    <source>
        <strain evidence="1">Wonlab-2016</strain>
    </source>
</reference>
<proteinExistence type="predicted"/>
<dbReference type="EMBL" id="JACVVK020000480">
    <property type="protein sequence ID" value="KAK7471726.1"/>
    <property type="molecule type" value="Genomic_DNA"/>
</dbReference>
<evidence type="ECO:0000313" key="2">
    <source>
        <dbReference type="Proteomes" id="UP001519460"/>
    </source>
</evidence>
<gene>
    <name evidence="1" type="ORF">BaRGS_00035608</name>
</gene>
<name>A0ABD0JE91_9CAEN</name>
<evidence type="ECO:0000313" key="1">
    <source>
        <dbReference type="EMBL" id="KAK7471726.1"/>
    </source>
</evidence>
<accession>A0ABD0JE91</accession>
<dbReference type="Proteomes" id="UP001519460">
    <property type="component" value="Unassembled WGS sequence"/>
</dbReference>
<comment type="caution">
    <text evidence="1">The sequence shown here is derived from an EMBL/GenBank/DDBJ whole genome shotgun (WGS) entry which is preliminary data.</text>
</comment>
<organism evidence="1 2">
    <name type="scientific">Batillaria attramentaria</name>
    <dbReference type="NCBI Taxonomy" id="370345"/>
    <lineage>
        <taxon>Eukaryota</taxon>
        <taxon>Metazoa</taxon>
        <taxon>Spiralia</taxon>
        <taxon>Lophotrochozoa</taxon>
        <taxon>Mollusca</taxon>
        <taxon>Gastropoda</taxon>
        <taxon>Caenogastropoda</taxon>
        <taxon>Sorbeoconcha</taxon>
        <taxon>Cerithioidea</taxon>
        <taxon>Batillariidae</taxon>
        <taxon>Batillaria</taxon>
    </lineage>
</organism>
<protein>
    <recommendedName>
        <fullName evidence="3">Secreted protein</fullName>
    </recommendedName>
</protein>
<keyword evidence="2" id="KW-1185">Reference proteome</keyword>
<sequence>MTFSVTLRRLFLLSAGDKNIMVTLRCSIPNDSVFLDALPCGRHKGEMTDLLTLFKTSWFLESRAAVGWRGLQLWRTFPFAVCQTCAIDNQSRFPE</sequence>
<evidence type="ECO:0008006" key="3">
    <source>
        <dbReference type="Google" id="ProtNLM"/>
    </source>
</evidence>
<dbReference type="AlphaFoldDB" id="A0ABD0JE91"/>